<evidence type="ECO:0008006" key="9">
    <source>
        <dbReference type="Google" id="ProtNLM"/>
    </source>
</evidence>
<comment type="caution">
    <text evidence="7">The sequence shown here is derived from an EMBL/GenBank/DDBJ whole genome shotgun (WGS) entry which is preliminary data.</text>
</comment>
<keyword evidence="8" id="KW-1185">Reference proteome</keyword>
<dbReference type="GO" id="GO:0005615">
    <property type="term" value="C:extracellular space"/>
    <property type="evidence" value="ECO:0007669"/>
    <property type="project" value="TreeGrafter"/>
</dbReference>
<keyword evidence="6" id="KW-0812">Transmembrane</keyword>
<protein>
    <recommendedName>
        <fullName evidence="9">Meteorin-like protein</fullName>
    </recommendedName>
</protein>
<keyword evidence="3" id="KW-0964">Secreted</keyword>
<dbReference type="EMBL" id="QKKF02000897">
    <property type="protein sequence ID" value="RZF48800.1"/>
    <property type="molecule type" value="Genomic_DNA"/>
</dbReference>
<dbReference type="PANTHER" id="PTHR28593">
    <property type="entry name" value="METEORIN-LIKE PROTEIN"/>
    <property type="match status" value="1"/>
</dbReference>
<gene>
    <name evidence="7" type="ORF">LSTR_LSTR003180</name>
</gene>
<keyword evidence="6" id="KW-0472">Membrane</keyword>
<keyword evidence="6" id="KW-1133">Transmembrane helix</keyword>
<dbReference type="GO" id="GO:0005179">
    <property type="term" value="F:hormone activity"/>
    <property type="evidence" value="ECO:0007669"/>
    <property type="project" value="TreeGrafter"/>
</dbReference>
<dbReference type="AlphaFoldDB" id="A0A482XTL2"/>
<evidence type="ECO:0000313" key="8">
    <source>
        <dbReference type="Proteomes" id="UP000291343"/>
    </source>
</evidence>
<dbReference type="STRING" id="195883.A0A482XTL2"/>
<comment type="similarity">
    <text evidence="2">Belongs to the meteorin family.</text>
</comment>
<sequence length="317" mass="34913">MVVAAFNFGGRGSSPGAFQIVLSVIVLLILTPVMSFVLGEECDWSGSGLGHSAERGVTPVYLRCAMGRVSWVYPGGALRVLLRLGSSGRQFRGCIKASPDFAGARLFLEGPRGLVPLLEPHPSPRVQCFYSRHGQVALYMEALQKSPATFPRQVAQFDYDLEAQPRNGGHSYYDHTEECRPCTNEEMTHAFCSSDLVTRGIIRGVENIDDLKVSEINVKVTKHLRESTPDEISSVAEDLASNEIDRTQSSAGERHNVTLRLQVPQHCGARHGVGEFVFMARRKLGDLVLRCAPRLEDWIDVVRSENAKGSAHCLLYS</sequence>
<evidence type="ECO:0000256" key="6">
    <source>
        <dbReference type="SAM" id="Phobius"/>
    </source>
</evidence>
<dbReference type="OrthoDB" id="6092325at2759"/>
<comment type="subcellular location">
    <subcellularLocation>
        <location evidence="1">Secreted</location>
    </subcellularLocation>
</comment>
<feature type="transmembrane region" description="Helical" evidence="6">
    <location>
        <begin position="16"/>
        <end position="38"/>
    </location>
</feature>
<accession>A0A482XTL2</accession>
<evidence type="ECO:0000256" key="2">
    <source>
        <dbReference type="ARBA" id="ARBA00005669"/>
    </source>
</evidence>
<evidence type="ECO:0000256" key="1">
    <source>
        <dbReference type="ARBA" id="ARBA00004613"/>
    </source>
</evidence>
<organism evidence="7 8">
    <name type="scientific">Laodelphax striatellus</name>
    <name type="common">Small brown planthopper</name>
    <name type="synonym">Delphax striatella</name>
    <dbReference type="NCBI Taxonomy" id="195883"/>
    <lineage>
        <taxon>Eukaryota</taxon>
        <taxon>Metazoa</taxon>
        <taxon>Ecdysozoa</taxon>
        <taxon>Arthropoda</taxon>
        <taxon>Hexapoda</taxon>
        <taxon>Insecta</taxon>
        <taxon>Pterygota</taxon>
        <taxon>Neoptera</taxon>
        <taxon>Paraneoptera</taxon>
        <taxon>Hemiptera</taxon>
        <taxon>Auchenorrhyncha</taxon>
        <taxon>Fulgoroidea</taxon>
        <taxon>Delphacidae</taxon>
        <taxon>Criomorphinae</taxon>
        <taxon>Laodelphax</taxon>
    </lineage>
</organism>
<dbReference type="InterPro" id="IPR051998">
    <property type="entry name" value="Meteorin-like"/>
</dbReference>
<proteinExistence type="inferred from homology"/>
<name>A0A482XTL2_LAOST</name>
<evidence type="ECO:0000256" key="5">
    <source>
        <dbReference type="ARBA" id="ARBA00023157"/>
    </source>
</evidence>
<evidence type="ECO:0000256" key="4">
    <source>
        <dbReference type="ARBA" id="ARBA00022729"/>
    </source>
</evidence>
<dbReference type="Proteomes" id="UP000291343">
    <property type="component" value="Unassembled WGS sequence"/>
</dbReference>
<evidence type="ECO:0000313" key="7">
    <source>
        <dbReference type="EMBL" id="RZF48800.1"/>
    </source>
</evidence>
<dbReference type="SMR" id="A0A482XTL2"/>
<keyword evidence="4" id="KW-0732">Signal</keyword>
<dbReference type="InParanoid" id="A0A482XTL2"/>
<keyword evidence="5" id="KW-1015">Disulfide bond</keyword>
<dbReference type="PANTHER" id="PTHR28593:SF3">
    <property type="entry name" value="METEORIN-LIKE PROTEIN"/>
    <property type="match status" value="1"/>
</dbReference>
<reference evidence="7 8" key="1">
    <citation type="journal article" date="2017" name="Gigascience">
        <title>Genome sequence of the small brown planthopper, Laodelphax striatellus.</title>
        <authorList>
            <person name="Zhu J."/>
            <person name="Jiang F."/>
            <person name="Wang X."/>
            <person name="Yang P."/>
            <person name="Bao Y."/>
            <person name="Zhao W."/>
            <person name="Wang W."/>
            <person name="Lu H."/>
            <person name="Wang Q."/>
            <person name="Cui N."/>
            <person name="Li J."/>
            <person name="Chen X."/>
            <person name="Luo L."/>
            <person name="Yu J."/>
            <person name="Kang L."/>
            <person name="Cui F."/>
        </authorList>
    </citation>
    <scope>NUCLEOTIDE SEQUENCE [LARGE SCALE GENOMIC DNA]</scope>
    <source>
        <strain evidence="7">Lst14</strain>
    </source>
</reference>
<evidence type="ECO:0000256" key="3">
    <source>
        <dbReference type="ARBA" id="ARBA00022525"/>
    </source>
</evidence>